<evidence type="ECO:0000313" key="2">
    <source>
        <dbReference type="Proteomes" id="UP001218488"/>
    </source>
</evidence>
<proteinExistence type="predicted"/>
<sequence>MKLNLFVKGAVLVAVSLFLLIPAAFAAGEDTDTNVKPNEYQEKELNINSSILRDQTKYEQSKTTSKIKTDIHFAEPPKAPGGSLSPQLFSDLKENPPKTPARMMKEMNISFSDSAVSAPSDDDHDQQTSALLPIIFGFLIALGLVVMIILIPKVNVKAEKK</sequence>
<organism evidence="1 2">
    <name type="scientific">Bacillus safensis</name>
    <dbReference type="NCBI Taxonomy" id="561879"/>
    <lineage>
        <taxon>Bacteria</taxon>
        <taxon>Bacillati</taxon>
        <taxon>Bacillota</taxon>
        <taxon>Bacilli</taxon>
        <taxon>Bacillales</taxon>
        <taxon>Bacillaceae</taxon>
        <taxon>Bacillus</taxon>
    </lineage>
</organism>
<gene>
    <name evidence="1" type="primary">essA</name>
    <name evidence="1" type="ORF">P5627_07960</name>
</gene>
<dbReference type="Proteomes" id="UP001218488">
    <property type="component" value="Chromosome"/>
</dbReference>
<accession>A0AC61YTN5</accession>
<protein>
    <submittedName>
        <fullName evidence="1">Type VII secretion protein EssA</fullName>
    </submittedName>
</protein>
<evidence type="ECO:0000313" key="1">
    <source>
        <dbReference type="EMBL" id="WGD98795.1"/>
    </source>
</evidence>
<reference evidence="1" key="1">
    <citation type="submission" date="2025-02" db="EMBL/GenBank/DDBJ databases">
        <title>Complete genome sequences of 52 Bacillus and Priestia strains isolated from West-African fermentations and 26 reference strains from the DSMZ collection.</title>
        <authorList>
            <person name="Wiedenbein E.S."/>
            <person name="Canoy T.S."/>
            <person name="Hui Y."/>
            <person name="Parkouda C."/>
            <person name="Dawende C."/>
            <person name="Ametefe E."/>
            <person name="Jespersen L."/>
            <person name="Nielsen D.S."/>
        </authorList>
    </citation>
    <scope>NUCLEOTIDE SEQUENCE</scope>
    <source>
        <strain evidence="1">PRO33</strain>
    </source>
</reference>
<dbReference type="EMBL" id="CP121752">
    <property type="protein sequence ID" value="WGD98795.1"/>
    <property type="molecule type" value="Genomic_DNA"/>
</dbReference>
<name>A0AC61YTN5_BACIA</name>